<dbReference type="PANTHER" id="PTHR37422">
    <property type="entry name" value="TEICHURONIC ACID BIOSYNTHESIS PROTEIN TUAE"/>
    <property type="match status" value="1"/>
</dbReference>
<comment type="caution">
    <text evidence="8">The sequence shown here is derived from an EMBL/GenBank/DDBJ whole genome shotgun (WGS) entry which is preliminary data.</text>
</comment>
<feature type="transmembrane region" description="Helical" evidence="6">
    <location>
        <begin position="26"/>
        <end position="57"/>
    </location>
</feature>
<keyword evidence="3 6" id="KW-1133">Transmembrane helix</keyword>
<protein>
    <submittedName>
        <fullName evidence="8">O-antigen ligase family protein</fullName>
    </submittedName>
</protein>
<feature type="transmembrane region" description="Helical" evidence="6">
    <location>
        <begin position="78"/>
        <end position="100"/>
    </location>
</feature>
<evidence type="ECO:0000256" key="2">
    <source>
        <dbReference type="ARBA" id="ARBA00022692"/>
    </source>
</evidence>
<feature type="transmembrane region" description="Helical" evidence="6">
    <location>
        <begin position="445"/>
        <end position="470"/>
    </location>
</feature>
<dbReference type="PANTHER" id="PTHR37422:SF13">
    <property type="entry name" value="LIPOPOLYSACCHARIDE BIOSYNTHESIS PROTEIN PA4999-RELATED"/>
    <property type="match status" value="1"/>
</dbReference>
<dbReference type="SMART" id="SM00028">
    <property type="entry name" value="TPR"/>
    <property type="match status" value="6"/>
</dbReference>
<keyword evidence="4 6" id="KW-0472">Membrane</keyword>
<dbReference type="InterPro" id="IPR007016">
    <property type="entry name" value="O-antigen_ligase-rel_domated"/>
</dbReference>
<evidence type="ECO:0000256" key="3">
    <source>
        <dbReference type="ARBA" id="ARBA00022989"/>
    </source>
</evidence>
<feature type="transmembrane region" description="Helical" evidence="6">
    <location>
        <begin position="378"/>
        <end position="397"/>
    </location>
</feature>
<evidence type="ECO:0000256" key="6">
    <source>
        <dbReference type="SAM" id="Phobius"/>
    </source>
</evidence>
<feature type="repeat" description="TPR" evidence="5">
    <location>
        <begin position="536"/>
        <end position="569"/>
    </location>
</feature>
<keyword evidence="2 6" id="KW-0812">Transmembrane</keyword>
<keyword evidence="5" id="KW-0802">TPR repeat</keyword>
<organism evidence="8 9">
    <name type="scientific">candidate division CSSED10-310 bacterium</name>
    <dbReference type="NCBI Taxonomy" id="2855610"/>
    <lineage>
        <taxon>Bacteria</taxon>
        <taxon>Bacteria division CSSED10-310</taxon>
    </lineage>
</organism>
<feature type="transmembrane region" description="Helical" evidence="6">
    <location>
        <begin position="333"/>
        <end position="353"/>
    </location>
</feature>
<gene>
    <name evidence="8" type="ORF">ACFL27_08135</name>
</gene>
<feature type="transmembrane region" description="Helical" evidence="6">
    <location>
        <begin position="192"/>
        <end position="210"/>
    </location>
</feature>
<accession>A0ABV6YVB6</accession>
<evidence type="ECO:0000256" key="5">
    <source>
        <dbReference type="PROSITE-ProRule" id="PRU00339"/>
    </source>
</evidence>
<proteinExistence type="predicted"/>
<keyword evidence="8" id="KW-0436">Ligase</keyword>
<evidence type="ECO:0000313" key="8">
    <source>
        <dbReference type="EMBL" id="MFC1850144.1"/>
    </source>
</evidence>
<evidence type="ECO:0000313" key="9">
    <source>
        <dbReference type="Proteomes" id="UP001594351"/>
    </source>
</evidence>
<dbReference type="InterPro" id="IPR011990">
    <property type="entry name" value="TPR-like_helical_dom_sf"/>
</dbReference>
<feature type="domain" description="O-antigen ligase-related" evidence="7">
    <location>
        <begin position="206"/>
        <end position="345"/>
    </location>
</feature>
<feature type="transmembrane region" description="Helical" evidence="6">
    <location>
        <begin position="244"/>
        <end position="265"/>
    </location>
</feature>
<dbReference type="PROSITE" id="PS50005">
    <property type="entry name" value="TPR"/>
    <property type="match status" value="1"/>
</dbReference>
<dbReference type="Gene3D" id="1.25.40.10">
    <property type="entry name" value="Tetratricopeptide repeat domain"/>
    <property type="match status" value="2"/>
</dbReference>
<feature type="transmembrane region" description="Helical" evidence="6">
    <location>
        <begin position="216"/>
        <end position="232"/>
    </location>
</feature>
<dbReference type="GO" id="GO:0016874">
    <property type="term" value="F:ligase activity"/>
    <property type="evidence" value="ECO:0007669"/>
    <property type="project" value="UniProtKB-KW"/>
</dbReference>
<dbReference type="SUPFAM" id="SSF48452">
    <property type="entry name" value="TPR-like"/>
    <property type="match status" value="2"/>
</dbReference>
<dbReference type="EMBL" id="JBHPBY010000078">
    <property type="protein sequence ID" value="MFC1850144.1"/>
    <property type="molecule type" value="Genomic_DNA"/>
</dbReference>
<name>A0ABV6YVB6_UNCC1</name>
<evidence type="ECO:0000256" key="1">
    <source>
        <dbReference type="ARBA" id="ARBA00004141"/>
    </source>
</evidence>
<comment type="subcellular location">
    <subcellularLocation>
        <location evidence="1">Membrane</location>
        <topology evidence="1">Multi-pass membrane protein</topology>
    </subcellularLocation>
</comment>
<feature type="transmembrane region" description="Helical" evidence="6">
    <location>
        <begin position="134"/>
        <end position="155"/>
    </location>
</feature>
<dbReference type="Pfam" id="PF13414">
    <property type="entry name" value="TPR_11"/>
    <property type="match status" value="1"/>
</dbReference>
<dbReference type="InterPro" id="IPR051533">
    <property type="entry name" value="WaaL-like"/>
</dbReference>
<reference evidence="8 9" key="1">
    <citation type="submission" date="2024-09" db="EMBL/GenBank/DDBJ databases">
        <title>Laminarin stimulates single cell rates of sulfate reduction while oxygen inhibits transcriptomic activity in coastal marine sediment.</title>
        <authorList>
            <person name="Lindsay M."/>
            <person name="Orcutt B."/>
            <person name="Emerson D."/>
            <person name="Stepanauskas R."/>
            <person name="D'Angelo T."/>
        </authorList>
    </citation>
    <scope>NUCLEOTIDE SEQUENCE [LARGE SCALE GENOMIC DNA]</scope>
    <source>
        <strain evidence="8">SAG AM-311-K15</strain>
    </source>
</reference>
<dbReference type="Pfam" id="PF04932">
    <property type="entry name" value="Wzy_C"/>
    <property type="match status" value="1"/>
</dbReference>
<feature type="transmembrane region" description="Helical" evidence="6">
    <location>
        <begin position="403"/>
        <end position="424"/>
    </location>
</feature>
<keyword evidence="9" id="KW-1185">Reference proteome</keyword>
<dbReference type="InterPro" id="IPR019734">
    <property type="entry name" value="TPR_rpt"/>
</dbReference>
<dbReference type="Proteomes" id="UP001594351">
    <property type="component" value="Unassembled WGS sequence"/>
</dbReference>
<evidence type="ECO:0000256" key="4">
    <source>
        <dbReference type="ARBA" id="ARBA00023136"/>
    </source>
</evidence>
<feature type="transmembrane region" description="Helical" evidence="6">
    <location>
        <begin position="106"/>
        <end position="122"/>
    </location>
</feature>
<sequence length="886" mass="101947">MPGNGTKDTHMVLPVNQSSPTWSEGAVYLCIFAPALYFGGVRFEIIPCLQSILLIAYCSDRLRNRLPRPESSPRAFHFFLFLAILSLWLLLRSISLNYFFRSLTAFQTYITAVFLFIMVYNLPQSRRRRGRTLLIVFSGITLLALAHFLISFFQINPRSRGIHFLFHGFHYHGFIILVIGFGLTMQIMVRKFWLGLSLLVANAVQILSLLYYRKAGGILGFLVFLGAFVYFLRPQRQSSRQIQLLFITIFILINLLVIIGFESIITEMSTLSPEISSGKHNRWNVIYAGTLKMWRDNFFLGVGLGKFAYFFPRYRNPTMDGSPRYVHSEPLQLAVETGIIGLLLAFIMVYFYFRLCRHPGAGMDALKVFDRSGSKHELALFVGGRASIIGFLAISAIDFEFHIPANAFLFAYISAELLAAIGRNKSQDQSWSRFSFSFPKPVKSVTRLLIFLCVVMILCHNVLLCGAAYYKRKGLKEKIWHDEKAIKYLTRSSSLYPLDPELYFERGLIYQSWGKAWLSQAGLDFKRAIILAAQNGEYHYYSGRCFEKSGQMEAAIRSYSRALDIDPHNFRYLYRRGITFYVEGQCHKACLDFKEMVEIDQKMLPTVLNFFRKYHCDLLHLVPIIPNNATSRIIFASFLLDKIENAAADAVVEEILLSPDLSVEHLHELALLKQRAADFENAALIFERILSQDNFHPSRHATIVREYVTLLTRLKRREEAFRILTTVTDSFPHIPELWQLMASLYSEGESEKQIAVLNQGLFFNKDAASLYFEIAQVHIRQSSYVEAFRYLEMARLKDSGNLDYALHLATLYFARNMEHKSRLMCEEILEKNPLHGGAFNLLRRIYQKLNLLQADKELCEKMVKINPGHSAAQIGLNQREKKLKKK</sequence>
<evidence type="ECO:0000259" key="7">
    <source>
        <dbReference type="Pfam" id="PF04932"/>
    </source>
</evidence>
<feature type="transmembrane region" description="Helical" evidence="6">
    <location>
        <begin position="161"/>
        <end position="185"/>
    </location>
</feature>